<feature type="binding site" evidence="15">
    <location>
        <position position="151"/>
    </location>
    <ligand>
        <name>NAD(+)</name>
        <dbReference type="ChEBI" id="CHEBI:57540"/>
    </ligand>
</feature>
<dbReference type="GO" id="GO:0006281">
    <property type="term" value="P:DNA repair"/>
    <property type="evidence" value="ECO:0007669"/>
    <property type="project" value="UniProtKB-KW"/>
</dbReference>
<dbReference type="InterPro" id="IPR012340">
    <property type="entry name" value="NA-bd_OB-fold"/>
</dbReference>
<dbReference type="InterPro" id="IPR013839">
    <property type="entry name" value="DNAligase_adenylation"/>
</dbReference>
<evidence type="ECO:0000313" key="19">
    <source>
        <dbReference type="Proteomes" id="UP000528964"/>
    </source>
</evidence>
<dbReference type="PIRSF" id="PIRSF001604">
    <property type="entry name" value="LigA"/>
    <property type="match status" value="1"/>
</dbReference>
<keyword evidence="5 15" id="KW-0235">DNA replication</keyword>
<dbReference type="AlphaFoldDB" id="A0A7W6GGV9"/>
<dbReference type="Gene3D" id="1.10.150.20">
    <property type="entry name" value="5' to 3' exonuclease, C-terminal subdomain"/>
    <property type="match status" value="2"/>
</dbReference>
<dbReference type="InterPro" id="IPR004149">
    <property type="entry name" value="Znf_DNAligase_C4"/>
</dbReference>
<accession>A0A7W6GGV9</accession>
<dbReference type="Pfam" id="PF03120">
    <property type="entry name" value="OB_DNA_ligase"/>
    <property type="match status" value="1"/>
</dbReference>
<evidence type="ECO:0000256" key="2">
    <source>
        <dbReference type="ARBA" id="ARBA00012722"/>
    </source>
</evidence>
<dbReference type="PROSITE" id="PS50172">
    <property type="entry name" value="BRCT"/>
    <property type="match status" value="1"/>
</dbReference>
<dbReference type="GO" id="GO:0006260">
    <property type="term" value="P:DNA replication"/>
    <property type="evidence" value="ECO:0007669"/>
    <property type="project" value="UniProtKB-KW"/>
</dbReference>
<evidence type="ECO:0000259" key="17">
    <source>
        <dbReference type="PROSITE" id="PS50172"/>
    </source>
</evidence>
<dbReference type="Gene3D" id="2.40.50.140">
    <property type="entry name" value="Nucleic acid-binding proteins"/>
    <property type="match status" value="1"/>
</dbReference>
<comment type="caution">
    <text evidence="18">The sequence shown here is derived from an EMBL/GenBank/DDBJ whole genome shotgun (WGS) entry which is preliminary data.</text>
</comment>
<feature type="active site" description="N6-AMP-lysine intermediate" evidence="15">
    <location>
        <position position="130"/>
    </location>
</feature>
<dbReference type="PROSITE" id="PS01056">
    <property type="entry name" value="DNA_LIGASE_N2"/>
    <property type="match status" value="1"/>
</dbReference>
<dbReference type="Pfam" id="PF12826">
    <property type="entry name" value="HHH_2"/>
    <property type="match status" value="1"/>
</dbReference>
<dbReference type="SMART" id="SM00292">
    <property type="entry name" value="BRCT"/>
    <property type="match status" value="1"/>
</dbReference>
<feature type="binding site" evidence="15">
    <location>
        <position position="188"/>
    </location>
    <ligand>
        <name>NAD(+)</name>
        <dbReference type="ChEBI" id="CHEBI:57540"/>
    </ligand>
</feature>
<evidence type="ECO:0000256" key="4">
    <source>
        <dbReference type="ARBA" id="ARBA00022598"/>
    </source>
</evidence>
<reference evidence="18 19" key="1">
    <citation type="submission" date="2020-08" db="EMBL/GenBank/DDBJ databases">
        <title>Genomic Encyclopedia of Type Strains, Phase IV (KMG-IV): sequencing the most valuable type-strain genomes for metagenomic binning, comparative biology and taxonomic classification.</title>
        <authorList>
            <person name="Goeker M."/>
        </authorList>
    </citation>
    <scope>NUCLEOTIDE SEQUENCE [LARGE SCALE GENOMIC DNA]</scope>
    <source>
        <strain evidence="18 19">DSM 25481</strain>
    </source>
</reference>
<dbReference type="HAMAP" id="MF_01588">
    <property type="entry name" value="DNA_ligase_A"/>
    <property type="match status" value="1"/>
</dbReference>
<feature type="binding site" evidence="15">
    <location>
        <position position="425"/>
    </location>
    <ligand>
        <name>Zn(2+)</name>
        <dbReference type="ChEBI" id="CHEBI:29105"/>
    </ligand>
</feature>
<feature type="binding site" evidence="15">
    <location>
        <position position="446"/>
    </location>
    <ligand>
        <name>Zn(2+)</name>
        <dbReference type="ChEBI" id="CHEBI:29105"/>
    </ligand>
</feature>
<evidence type="ECO:0000256" key="7">
    <source>
        <dbReference type="ARBA" id="ARBA00022763"/>
    </source>
</evidence>
<keyword evidence="11 15" id="KW-0234">DNA repair</keyword>
<dbReference type="Proteomes" id="UP000528964">
    <property type="component" value="Unassembled WGS sequence"/>
</dbReference>
<dbReference type="InterPro" id="IPR018239">
    <property type="entry name" value="DNA_ligase_AS"/>
</dbReference>
<evidence type="ECO:0000256" key="1">
    <source>
        <dbReference type="ARBA" id="ARBA00004067"/>
    </source>
</evidence>
<evidence type="ECO:0000256" key="5">
    <source>
        <dbReference type="ARBA" id="ARBA00022705"/>
    </source>
</evidence>
<dbReference type="Pfam" id="PF01653">
    <property type="entry name" value="DNA_ligase_aden"/>
    <property type="match status" value="1"/>
</dbReference>
<keyword evidence="19" id="KW-1185">Reference proteome</keyword>
<evidence type="ECO:0000256" key="14">
    <source>
        <dbReference type="ARBA" id="ARBA00060881"/>
    </source>
</evidence>
<dbReference type="InterPro" id="IPR036420">
    <property type="entry name" value="BRCT_dom_sf"/>
</dbReference>
<dbReference type="SUPFAM" id="SSF52113">
    <property type="entry name" value="BRCT domain"/>
    <property type="match status" value="1"/>
</dbReference>
<dbReference type="RefSeq" id="WP_183396364.1">
    <property type="nucleotide sequence ID" value="NZ_JACIDR010000006.1"/>
</dbReference>
<dbReference type="SUPFAM" id="SSF56091">
    <property type="entry name" value="DNA ligase/mRNA capping enzyme, catalytic domain"/>
    <property type="match status" value="1"/>
</dbReference>
<dbReference type="InterPro" id="IPR010994">
    <property type="entry name" value="RuvA_2-like"/>
</dbReference>
<dbReference type="InterPro" id="IPR041663">
    <property type="entry name" value="DisA/LigA_HHH"/>
</dbReference>
<dbReference type="GO" id="GO:0005829">
    <property type="term" value="C:cytosol"/>
    <property type="evidence" value="ECO:0007669"/>
    <property type="project" value="TreeGrafter"/>
</dbReference>
<dbReference type="CDD" id="cd17748">
    <property type="entry name" value="BRCT_DNA_ligase_like"/>
    <property type="match status" value="1"/>
</dbReference>
<keyword evidence="10 15" id="KW-0520">NAD</keyword>
<keyword evidence="4 15" id="KW-0436">Ligase</keyword>
<dbReference type="Gene3D" id="3.30.470.30">
    <property type="entry name" value="DNA ligase/mRNA capping enzyme"/>
    <property type="match status" value="1"/>
</dbReference>
<comment type="catalytic activity">
    <reaction evidence="13 15 16">
        <text>NAD(+) + (deoxyribonucleotide)n-3'-hydroxyl + 5'-phospho-(deoxyribonucleotide)m = (deoxyribonucleotide)n+m + AMP + beta-nicotinamide D-nucleotide.</text>
        <dbReference type="EC" id="6.5.1.2"/>
    </reaction>
</comment>
<dbReference type="CDD" id="cd00114">
    <property type="entry name" value="LIGANc"/>
    <property type="match status" value="1"/>
</dbReference>
<proteinExistence type="inferred from homology"/>
<keyword evidence="7 15" id="KW-0227">DNA damage</keyword>
<feature type="binding site" evidence="15">
    <location>
        <position position="304"/>
    </location>
    <ligand>
        <name>NAD(+)</name>
        <dbReference type="ChEBI" id="CHEBI:57540"/>
    </ligand>
</feature>
<dbReference type="SUPFAM" id="SSF47781">
    <property type="entry name" value="RuvA domain 2-like"/>
    <property type="match status" value="1"/>
</dbReference>
<evidence type="ECO:0000256" key="11">
    <source>
        <dbReference type="ARBA" id="ARBA00023204"/>
    </source>
</evidence>
<dbReference type="EC" id="6.5.1.2" evidence="2 15"/>
<organism evidence="18 19">
    <name type="scientific">Hansschlegelia beijingensis</name>
    <dbReference type="NCBI Taxonomy" id="1133344"/>
    <lineage>
        <taxon>Bacteria</taxon>
        <taxon>Pseudomonadati</taxon>
        <taxon>Pseudomonadota</taxon>
        <taxon>Alphaproteobacteria</taxon>
        <taxon>Hyphomicrobiales</taxon>
        <taxon>Methylopilaceae</taxon>
        <taxon>Hansschlegelia</taxon>
    </lineage>
</organism>
<feature type="binding site" evidence="15">
    <location>
        <position position="128"/>
    </location>
    <ligand>
        <name>NAD(+)</name>
        <dbReference type="ChEBI" id="CHEBI:57540"/>
    </ligand>
</feature>
<dbReference type="GO" id="GO:0046872">
    <property type="term" value="F:metal ion binding"/>
    <property type="evidence" value="ECO:0007669"/>
    <property type="project" value="UniProtKB-KW"/>
</dbReference>
<feature type="binding site" evidence="15">
    <location>
        <begin position="45"/>
        <end position="49"/>
    </location>
    <ligand>
        <name>NAD(+)</name>
        <dbReference type="ChEBI" id="CHEBI:57540"/>
    </ligand>
</feature>
<dbReference type="PROSITE" id="PS01055">
    <property type="entry name" value="DNA_LIGASE_N1"/>
    <property type="match status" value="1"/>
</dbReference>
<dbReference type="SMART" id="SM00532">
    <property type="entry name" value="LIGANc"/>
    <property type="match status" value="1"/>
</dbReference>
<dbReference type="InterPro" id="IPR004150">
    <property type="entry name" value="NAD_DNA_ligase_OB"/>
</dbReference>
<comment type="cofactor">
    <cofactor evidence="15">
        <name>Mg(2+)</name>
        <dbReference type="ChEBI" id="CHEBI:18420"/>
    </cofactor>
    <cofactor evidence="15">
        <name>Mn(2+)</name>
        <dbReference type="ChEBI" id="CHEBI:29035"/>
    </cofactor>
</comment>
<dbReference type="Pfam" id="PF00533">
    <property type="entry name" value="BRCT"/>
    <property type="match status" value="1"/>
</dbReference>
<dbReference type="Gene3D" id="6.20.10.30">
    <property type="match status" value="1"/>
</dbReference>
<dbReference type="InterPro" id="IPR001357">
    <property type="entry name" value="BRCT_dom"/>
</dbReference>
<feature type="domain" description="BRCT" evidence="17">
    <location>
        <begin position="626"/>
        <end position="706"/>
    </location>
</feature>
<evidence type="ECO:0000256" key="16">
    <source>
        <dbReference type="RuleBase" id="RU000618"/>
    </source>
</evidence>
<comment type="function">
    <text evidence="1 15">DNA ligase that catalyzes the formation of phosphodiester linkages between 5'-phosphoryl and 3'-hydroxyl groups in double-stranded DNA using NAD as a coenzyme and as the energy source for the reaction. It is essential for DNA replication and repair of damaged DNA.</text>
</comment>
<dbReference type="PANTHER" id="PTHR23389:SF9">
    <property type="entry name" value="DNA LIGASE"/>
    <property type="match status" value="1"/>
</dbReference>
<comment type="caution">
    <text evidence="15">Lacks conserved residue(s) required for the propagation of feature annotation.</text>
</comment>
<dbReference type="FunFam" id="2.40.50.140:FF:000012">
    <property type="entry name" value="DNA ligase"/>
    <property type="match status" value="1"/>
</dbReference>
<evidence type="ECO:0000256" key="6">
    <source>
        <dbReference type="ARBA" id="ARBA00022723"/>
    </source>
</evidence>
<evidence type="ECO:0000256" key="3">
    <source>
        <dbReference type="ARBA" id="ARBA00013308"/>
    </source>
</evidence>
<dbReference type="GO" id="GO:0003911">
    <property type="term" value="F:DNA ligase (NAD+) activity"/>
    <property type="evidence" value="ECO:0007669"/>
    <property type="project" value="UniProtKB-UniRule"/>
</dbReference>
<dbReference type="EMBL" id="JACIDR010000006">
    <property type="protein sequence ID" value="MBB3974523.1"/>
    <property type="molecule type" value="Genomic_DNA"/>
</dbReference>
<protein>
    <recommendedName>
        <fullName evidence="3 15">DNA ligase</fullName>
        <ecNumber evidence="2 15">6.5.1.2</ecNumber>
    </recommendedName>
    <alternativeName>
        <fullName evidence="15">Polydeoxyribonucleotide synthase [NAD(+)]</fullName>
    </alternativeName>
</protein>
<evidence type="ECO:0000256" key="10">
    <source>
        <dbReference type="ARBA" id="ARBA00023027"/>
    </source>
</evidence>
<dbReference type="Pfam" id="PF03119">
    <property type="entry name" value="DNA_ligase_ZBD"/>
    <property type="match status" value="1"/>
</dbReference>
<feature type="binding site" evidence="15">
    <location>
        <position position="328"/>
    </location>
    <ligand>
        <name>NAD(+)</name>
        <dbReference type="ChEBI" id="CHEBI:57540"/>
    </ligand>
</feature>
<feature type="binding site" evidence="15">
    <location>
        <position position="422"/>
    </location>
    <ligand>
        <name>Zn(2+)</name>
        <dbReference type="ChEBI" id="CHEBI:29105"/>
    </ligand>
</feature>
<evidence type="ECO:0000256" key="12">
    <source>
        <dbReference type="ARBA" id="ARBA00023211"/>
    </source>
</evidence>
<dbReference type="PANTHER" id="PTHR23389">
    <property type="entry name" value="CHROMOSOME TRANSMISSION FIDELITY FACTOR 18"/>
    <property type="match status" value="1"/>
</dbReference>
<dbReference type="FunFam" id="3.30.470.30:FF:000001">
    <property type="entry name" value="DNA ligase"/>
    <property type="match status" value="1"/>
</dbReference>
<evidence type="ECO:0000256" key="13">
    <source>
        <dbReference type="ARBA" id="ARBA00034005"/>
    </source>
</evidence>
<evidence type="ECO:0000256" key="8">
    <source>
        <dbReference type="ARBA" id="ARBA00022833"/>
    </source>
</evidence>
<feature type="binding site" evidence="15">
    <location>
        <begin position="94"/>
        <end position="95"/>
    </location>
    <ligand>
        <name>NAD(+)</name>
        <dbReference type="ChEBI" id="CHEBI:57540"/>
    </ligand>
</feature>
<evidence type="ECO:0000256" key="9">
    <source>
        <dbReference type="ARBA" id="ARBA00022842"/>
    </source>
</evidence>
<dbReference type="SUPFAM" id="SSF50249">
    <property type="entry name" value="Nucleic acid-binding proteins"/>
    <property type="match status" value="1"/>
</dbReference>
<name>A0A7W6GGV9_9HYPH</name>
<keyword evidence="8 15" id="KW-0862">Zinc</keyword>
<dbReference type="InterPro" id="IPR001679">
    <property type="entry name" value="DNA_ligase"/>
</dbReference>
<dbReference type="NCBIfam" id="NF005932">
    <property type="entry name" value="PRK07956.1"/>
    <property type="match status" value="1"/>
</dbReference>
<keyword evidence="9 15" id="KW-0460">Magnesium</keyword>
<dbReference type="InterPro" id="IPR013840">
    <property type="entry name" value="DNAligase_N"/>
</dbReference>
<sequence>MSAKQVDGELPPALPDAAREHAALAAEIAEHDRRYYQHDAPTISDGAYDELRRRLDALEAEFPELKTPDSPSQRVGAAPSEAFAKVRHAVPMLSLANAFSDEEVADFAARVRRFLDLKPDQELAIAAEPKIDGLSASLRYEGGRFVRGATRGDGAVGEDVTANLRTIADVPERLVGDDVPEVLEVRGEVYMSHADFRALNERQAAAGKPIFANPRNAAAGSLRQLDPNVTAQRPLRFFAYAWGEASAVPAATQTGMVGNLGRWGFQTNPLMKVFTSTDDLLAHYHAIESVRAELGYDIDGVVYKVERLDLQRRLGFVSRSPRWAIAHKFPAEQATTVLEAIDIQVGRTGALTPVAKLKPVTVGGVVVANATLHNEDEIARKDVRVGDTVVVQRAGDVIPQIVSVVAEKRPEGAQPYVFPTVCPACGSHAVREEGEAVRRCTGGLVCRAQQVERLRHFVSRNAMDIEGLGEKQIEAFYEWGLVREPAHIFRLRERQDPLTPLKNRDGWGETSVNNLLGAIDEARSRPPNRLLYGLGIRHVGEINAKRLMRHYRTVDALRAAAKAATPPDPAVKKDKGDDAWQEMVAIEGVGAVVAHAVIEFFQEPKNDPPLDALLAEVTPAPMEEAASDSPVAGLTVVFTGTLERMTRDEAKAMAERLGAKVSGSVSGKTDIVVAGPGAGSKLTKARDLGVEVLTEDQWLERVGEAG</sequence>
<dbReference type="NCBIfam" id="TIGR00575">
    <property type="entry name" value="dnlj"/>
    <property type="match status" value="1"/>
</dbReference>
<keyword evidence="6 15" id="KW-0479">Metal-binding</keyword>
<evidence type="ECO:0000313" key="18">
    <source>
        <dbReference type="EMBL" id="MBB3974523.1"/>
    </source>
</evidence>
<dbReference type="Gene3D" id="3.40.50.10190">
    <property type="entry name" value="BRCT domain"/>
    <property type="match status" value="1"/>
</dbReference>
<dbReference type="InterPro" id="IPR033136">
    <property type="entry name" value="DNA_ligase_CS"/>
</dbReference>
<comment type="similarity">
    <text evidence="14 15">Belongs to the NAD-dependent DNA ligase family. LigA subfamily.</text>
</comment>
<dbReference type="Gene3D" id="1.10.287.610">
    <property type="entry name" value="Helix hairpin bin"/>
    <property type="match status" value="1"/>
</dbReference>
<gene>
    <name evidence="15" type="primary">ligA</name>
    <name evidence="18" type="ORF">GGR24_003204</name>
</gene>
<evidence type="ECO:0000256" key="15">
    <source>
        <dbReference type="HAMAP-Rule" id="MF_01588"/>
    </source>
</evidence>
<keyword evidence="12 15" id="KW-0464">Manganese</keyword>